<protein>
    <recommendedName>
        <fullName evidence="4">Reverse transcriptase domain-containing protein</fullName>
    </recommendedName>
</protein>
<evidence type="ECO:0000313" key="2">
    <source>
        <dbReference type="EMBL" id="VEN60492.1"/>
    </source>
</evidence>
<dbReference type="GO" id="GO:0008198">
    <property type="term" value="F:ferrous iron binding"/>
    <property type="evidence" value="ECO:0007669"/>
    <property type="project" value="TreeGrafter"/>
</dbReference>
<dbReference type="GO" id="GO:0031418">
    <property type="term" value="F:L-ascorbic acid binding"/>
    <property type="evidence" value="ECO:0007669"/>
    <property type="project" value="UniProtKB-KW"/>
</dbReference>
<evidence type="ECO:0000313" key="3">
    <source>
        <dbReference type="Proteomes" id="UP000410492"/>
    </source>
</evidence>
<dbReference type="Gene3D" id="2.60.120.620">
    <property type="entry name" value="q2cbj1_9rhob like domain"/>
    <property type="match status" value="1"/>
</dbReference>
<dbReference type="Proteomes" id="UP000410492">
    <property type="component" value="Unassembled WGS sequence"/>
</dbReference>
<evidence type="ECO:0008006" key="4">
    <source>
        <dbReference type="Google" id="ProtNLM"/>
    </source>
</evidence>
<dbReference type="InterPro" id="IPR051559">
    <property type="entry name" value="HIF_prolyl_hydroxylases"/>
</dbReference>
<dbReference type="EMBL" id="CAACVG010012557">
    <property type="protein sequence ID" value="VEN60492.1"/>
    <property type="molecule type" value="Genomic_DNA"/>
</dbReference>
<keyword evidence="3" id="KW-1185">Reference proteome</keyword>
<dbReference type="GO" id="GO:0031543">
    <property type="term" value="F:peptidyl-proline dioxygenase activity"/>
    <property type="evidence" value="ECO:0007669"/>
    <property type="project" value="TreeGrafter"/>
</dbReference>
<dbReference type="GO" id="GO:0071456">
    <property type="term" value="P:cellular response to hypoxia"/>
    <property type="evidence" value="ECO:0007669"/>
    <property type="project" value="TreeGrafter"/>
</dbReference>
<evidence type="ECO:0000256" key="1">
    <source>
        <dbReference type="ARBA" id="ARBA00022896"/>
    </source>
</evidence>
<proteinExistence type="predicted"/>
<accession>A0A653DLV9</accession>
<dbReference type="PANTHER" id="PTHR12907">
    <property type="entry name" value="EGL NINE HOMOLOG-RELATED"/>
    <property type="match status" value="1"/>
</dbReference>
<reference evidence="2 3" key="1">
    <citation type="submission" date="2019-01" db="EMBL/GenBank/DDBJ databases">
        <authorList>
            <person name="Sayadi A."/>
        </authorList>
    </citation>
    <scope>NUCLEOTIDE SEQUENCE [LARGE SCALE GENOMIC DNA]</scope>
</reference>
<gene>
    <name evidence="2" type="ORF">CALMAC_LOCUS18170</name>
</gene>
<dbReference type="OrthoDB" id="76265at2759"/>
<sequence>MWMWRRMLRVRYTAHRTNVSILDELGNPKRLSSIVSVQGYAPSGRRCGRSPTRWVDTTKQLLDMSIKSSTELTIITPKGVRTRNTREALRAHPYQVEVLTPRTSLLQHSFFWRTSTLWNQLPGNLFPVADIEPLFDRLLFFWSDRRNPHEVQPAYQTRLPKFLTQGITYIKAKNADTKNPANYGPITCLPTLYKIITATIGKSIEQHLNQNNILTEEQK</sequence>
<dbReference type="PANTHER" id="PTHR12907:SF26">
    <property type="entry name" value="HIF PROLYL HYDROXYLASE, ISOFORM C"/>
    <property type="match status" value="1"/>
</dbReference>
<dbReference type="AlphaFoldDB" id="A0A653DLV9"/>
<name>A0A653DLV9_CALMS</name>
<organism evidence="2 3">
    <name type="scientific">Callosobruchus maculatus</name>
    <name type="common">Southern cowpea weevil</name>
    <name type="synonym">Pulse bruchid</name>
    <dbReference type="NCBI Taxonomy" id="64391"/>
    <lineage>
        <taxon>Eukaryota</taxon>
        <taxon>Metazoa</taxon>
        <taxon>Ecdysozoa</taxon>
        <taxon>Arthropoda</taxon>
        <taxon>Hexapoda</taxon>
        <taxon>Insecta</taxon>
        <taxon>Pterygota</taxon>
        <taxon>Neoptera</taxon>
        <taxon>Endopterygota</taxon>
        <taxon>Coleoptera</taxon>
        <taxon>Polyphaga</taxon>
        <taxon>Cucujiformia</taxon>
        <taxon>Chrysomeloidea</taxon>
        <taxon>Chrysomelidae</taxon>
        <taxon>Bruchinae</taxon>
        <taxon>Bruchini</taxon>
        <taxon>Callosobruchus</taxon>
    </lineage>
</organism>
<keyword evidence="1" id="KW-0847">Vitamin C</keyword>